<organism evidence="2 3">
    <name type="scientific">Bradyrhizobium diazoefficiens SEMIA 5080</name>
    <dbReference type="NCBI Taxonomy" id="754504"/>
    <lineage>
        <taxon>Bacteria</taxon>
        <taxon>Pseudomonadati</taxon>
        <taxon>Pseudomonadota</taxon>
        <taxon>Alphaproteobacteria</taxon>
        <taxon>Hyphomicrobiales</taxon>
        <taxon>Nitrobacteraceae</taxon>
        <taxon>Bradyrhizobium</taxon>
    </lineage>
</organism>
<feature type="region of interest" description="Disordered" evidence="1">
    <location>
        <begin position="1"/>
        <end position="37"/>
    </location>
</feature>
<sequence length="116" mass="13408">MRSRLRRQTSSAAKHRDRRKHDDDLVRHRGRRPPARASRRALLLALLGEAFENLDAEFFCGRPLDLPELVPESDHFALLFDGHESPPKGFQKMMAHRNKMRTKSPAPSRDFPRPSS</sequence>
<feature type="compositionally biased region" description="Basic residues" evidence="1">
    <location>
        <begin position="28"/>
        <end position="37"/>
    </location>
</feature>
<name>A0A837CKT7_9BRAD</name>
<comment type="caution">
    <text evidence="2">The sequence shown here is derived from an EMBL/GenBank/DDBJ whole genome shotgun (WGS) entry which is preliminary data.</text>
</comment>
<reference evidence="2 3" key="1">
    <citation type="journal article" date="2014" name="BMC Genomics">
        <title>Comparative genomics of Bradyrhizobium japonicum CPAC 15 and Bradyrhizobium diazoefficiens CPAC 7: elite model strains for understanding symbiotic performance with soybean.</title>
        <authorList>
            <person name="Siqueira A.F."/>
            <person name="Ormeno-Orrillo E."/>
            <person name="Souza R.C."/>
            <person name="Rodrigues E.P."/>
            <person name="Almeida L.G."/>
            <person name="Barcellos F.G."/>
            <person name="Batista J.S."/>
            <person name="Nakatami A.S."/>
            <person name="Martinez-Romero E."/>
            <person name="Vasconcelos A.T."/>
            <person name="Hungria M."/>
        </authorList>
    </citation>
    <scope>NUCLEOTIDE SEQUENCE [LARGE SCALE GENOMIC DNA]</scope>
    <source>
        <strain evidence="2 3">SEMIA 5080</strain>
    </source>
</reference>
<gene>
    <name evidence="2" type="ORF">BJA5080_04288</name>
</gene>
<evidence type="ECO:0000313" key="3">
    <source>
        <dbReference type="Proteomes" id="UP000024900"/>
    </source>
</evidence>
<feature type="compositionally biased region" description="Basic residues" evidence="1">
    <location>
        <begin position="1"/>
        <end position="19"/>
    </location>
</feature>
<feature type="region of interest" description="Disordered" evidence="1">
    <location>
        <begin position="96"/>
        <end position="116"/>
    </location>
</feature>
<dbReference type="Proteomes" id="UP000024900">
    <property type="component" value="Unassembled WGS sequence"/>
</dbReference>
<evidence type="ECO:0000313" key="2">
    <source>
        <dbReference type="EMBL" id="KGJ69946.1"/>
    </source>
</evidence>
<dbReference type="EMBL" id="ADOU02000004">
    <property type="protein sequence ID" value="KGJ69946.1"/>
    <property type="molecule type" value="Genomic_DNA"/>
</dbReference>
<protein>
    <submittedName>
        <fullName evidence="2">Uncharacterized protein</fullName>
    </submittedName>
</protein>
<dbReference type="AlphaFoldDB" id="A0A837CKT7"/>
<evidence type="ECO:0000256" key="1">
    <source>
        <dbReference type="SAM" id="MobiDB-lite"/>
    </source>
</evidence>
<accession>A0A837CKT7</accession>
<proteinExistence type="predicted"/>